<dbReference type="InterPro" id="IPR013766">
    <property type="entry name" value="Thioredoxin_domain"/>
</dbReference>
<dbReference type="GO" id="GO:0016491">
    <property type="term" value="F:oxidoreductase activity"/>
    <property type="evidence" value="ECO:0007669"/>
    <property type="project" value="UniProtKB-KW"/>
</dbReference>
<dbReference type="Gene3D" id="3.40.30.10">
    <property type="entry name" value="Glutaredoxin"/>
    <property type="match status" value="1"/>
</dbReference>
<evidence type="ECO:0000256" key="4">
    <source>
        <dbReference type="ARBA" id="ARBA00023157"/>
    </source>
</evidence>
<dbReference type="InterPro" id="IPR036249">
    <property type="entry name" value="Thioredoxin-like_sf"/>
</dbReference>
<dbReference type="SUPFAM" id="SSF52833">
    <property type="entry name" value="Thioredoxin-like"/>
    <property type="match status" value="1"/>
</dbReference>
<evidence type="ECO:0000259" key="7">
    <source>
        <dbReference type="PROSITE" id="PS51352"/>
    </source>
</evidence>
<evidence type="ECO:0000313" key="8">
    <source>
        <dbReference type="EMBL" id="KHS53783.1"/>
    </source>
</evidence>
<evidence type="ECO:0000256" key="1">
    <source>
        <dbReference type="ARBA" id="ARBA00005791"/>
    </source>
</evidence>
<keyword evidence="4" id="KW-1015">Disulfide bond</keyword>
<dbReference type="AlphaFoldDB" id="A0A0B9A4P6"/>
<comment type="caution">
    <text evidence="8">The sequence shown here is derived from an EMBL/GenBank/DDBJ whole genome shotgun (WGS) entry which is preliminary data.</text>
</comment>
<organism evidence="8 9">
    <name type="scientific">Brevibacterium linens</name>
    <dbReference type="NCBI Taxonomy" id="1703"/>
    <lineage>
        <taxon>Bacteria</taxon>
        <taxon>Bacillati</taxon>
        <taxon>Actinomycetota</taxon>
        <taxon>Actinomycetes</taxon>
        <taxon>Micrococcales</taxon>
        <taxon>Brevibacteriaceae</taxon>
        <taxon>Brevibacterium</taxon>
    </lineage>
</organism>
<gene>
    <name evidence="8" type="ORF">AE0388_0538</name>
</gene>
<evidence type="ECO:0000256" key="2">
    <source>
        <dbReference type="ARBA" id="ARBA00022729"/>
    </source>
</evidence>
<keyword evidence="5" id="KW-0676">Redox-active center</keyword>
<feature type="domain" description="Thioredoxin" evidence="7">
    <location>
        <begin position="52"/>
        <end position="239"/>
    </location>
</feature>
<dbReference type="Pfam" id="PF13462">
    <property type="entry name" value="Thioredoxin_4"/>
    <property type="match status" value="1"/>
</dbReference>
<sequence length="259" mass="27186">MFWLVPICIVALAAVLIGVVVVNKDGSSDSAASETPDRSAGSSGANGSGDGTDQTSDEPDFSFLERHDTEDTRAVGDDDAPVTLIMYSDYQCPYCANWNDETLPELMDFVDDGDLRLEMRDIAVFGEASGTAARAAFAAGEQDAYLEFHNALFEDGKHRSESKLSQDALISLAEDLGLDGQQFNQDMNAVTAHDDLETNSSEAQSIGVTSTPAFIIGGTPILGAQPTKEFVDAIDDALAEADATDSANGATPATSGGQS</sequence>
<accession>A0A0B9A4P6</accession>
<keyword evidence="3" id="KW-0560">Oxidoreductase</keyword>
<reference evidence="8 9" key="1">
    <citation type="submission" date="2014-11" db="EMBL/GenBank/DDBJ databases">
        <title>Draft Genome Sequence of Brevibacterium linens AE038-8.</title>
        <authorList>
            <person name="Maizel D."/>
            <person name="Utturkar S.M."/>
            <person name="Brown S.D."/>
            <person name="Ferrero M."/>
            <person name="Rosen B.P."/>
        </authorList>
    </citation>
    <scope>NUCLEOTIDE SEQUENCE [LARGE SCALE GENOMIC DNA]</scope>
    <source>
        <strain evidence="8 9">AE038-8</strain>
    </source>
</reference>
<proteinExistence type="inferred from homology"/>
<evidence type="ECO:0000313" key="9">
    <source>
        <dbReference type="Proteomes" id="UP000031488"/>
    </source>
</evidence>
<evidence type="ECO:0000256" key="3">
    <source>
        <dbReference type="ARBA" id="ARBA00023002"/>
    </source>
</evidence>
<feature type="compositionally biased region" description="Basic and acidic residues" evidence="6">
    <location>
        <begin position="63"/>
        <end position="76"/>
    </location>
</feature>
<feature type="region of interest" description="Disordered" evidence="6">
    <location>
        <begin position="27"/>
        <end position="76"/>
    </location>
</feature>
<evidence type="ECO:0000256" key="6">
    <source>
        <dbReference type="SAM" id="MobiDB-lite"/>
    </source>
</evidence>
<protein>
    <recommendedName>
        <fullName evidence="7">Thioredoxin domain-containing protein</fullName>
    </recommendedName>
</protein>
<evidence type="ECO:0000256" key="5">
    <source>
        <dbReference type="ARBA" id="ARBA00023284"/>
    </source>
</evidence>
<dbReference type="EMBL" id="JTJZ01000013">
    <property type="protein sequence ID" value="KHS53783.1"/>
    <property type="molecule type" value="Genomic_DNA"/>
</dbReference>
<name>A0A0B9A4P6_BRELN</name>
<keyword evidence="9" id="KW-1185">Reference proteome</keyword>
<dbReference type="PANTHER" id="PTHR13887">
    <property type="entry name" value="GLUTATHIONE S-TRANSFERASE KAPPA"/>
    <property type="match status" value="1"/>
</dbReference>
<dbReference type="InterPro" id="IPR012336">
    <property type="entry name" value="Thioredoxin-like_fold"/>
</dbReference>
<dbReference type="Proteomes" id="UP000031488">
    <property type="component" value="Unassembled WGS sequence"/>
</dbReference>
<dbReference type="PROSITE" id="PS51352">
    <property type="entry name" value="THIOREDOXIN_2"/>
    <property type="match status" value="1"/>
</dbReference>
<comment type="similarity">
    <text evidence="1">Belongs to the thioredoxin family. DsbA subfamily.</text>
</comment>
<dbReference type="PATRIC" id="fig|1703.6.peg.421"/>
<keyword evidence="2" id="KW-0732">Signal</keyword>
<dbReference type="PANTHER" id="PTHR13887:SF14">
    <property type="entry name" value="DISULFIDE BOND FORMATION PROTEIN D"/>
    <property type="match status" value="1"/>
</dbReference>